<comment type="subunit">
    <text evidence="4">Homotrimer.</text>
</comment>
<dbReference type="GO" id="GO:0009231">
    <property type="term" value="P:riboflavin biosynthetic process"/>
    <property type="evidence" value="ECO:0007669"/>
    <property type="project" value="UniProtKB-KW"/>
</dbReference>
<feature type="domain" description="Lumazine-binding" evidence="12">
    <location>
        <begin position="1"/>
        <end position="96"/>
    </location>
</feature>
<dbReference type="PANTHER" id="PTHR21098:SF12">
    <property type="entry name" value="RIBOFLAVIN SYNTHASE"/>
    <property type="match status" value="1"/>
</dbReference>
<evidence type="ECO:0000256" key="1">
    <source>
        <dbReference type="ARBA" id="ARBA00000968"/>
    </source>
</evidence>
<evidence type="ECO:0000256" key="7">
    <source>
        <dbReference type="ARBA" id="ARBA00022619"/>
    </source>
</evidence>
<dbReference type="PIRSF" id="PIRSF000498">
    <property type="entry name" value="Riboflavin_syn_A"/>
    <property type="match status" value="1"/>
</dbReference>
<evidence type="ECO:0000256" key="5">
    <source>
        <dbReference type="ARBA" id="ARBA00012827"/>
    </source>
</evidence>
<evidence type="ECO:0000256" key="11">
    <source>
        <dbReference type="PROSITE-ProRule" id="PRU00524"/>
    </source>
</evidence>
<name>G9QNR3_9BACI</name>
<dbReference type="NCBIfam" id="TIGR00187">
    <property type="entry name" value="ribE"/>
    <property type="match status" value="1"/>
</dbReference>
<keyword evidence="8" id="KW-0808">Transferase</keyword>
<feature type="repeat" description="Lumazine-binding" evidence="11">
    <location>
        <begin position="1"/>
        <end position="96"/>
    </location>
</feature>
<dbReference type="NCBIfam" id="NF006767">
    <property type="entry name" value="PRK09289.1"/>
    <property type="match status" value="1"/>
</dbReference>
<dbReference type="Pfam" id="PF00677">
    <property type="entry name" value="Lum_binding"/>
    <property type="match status" value="2"/>
</dbReference>
<dbReference type="EMBL" id="ACWF01000142">
    <property type="protein sequence ID" value="EHL74985.1"/>
    <property type="molecule type" value="Genomic_DNA"/>
</dbReference>
<dbReference type="HOGENOM" id="CLU_034388_2_0_9"/>
<evidence type="ECO:0000313" key="13">
    <source>
        <dbReference type="EMBL" id="EHL74985.1"/>
    </source>
</evidence>
<dbReference type="InterPro" id="IPR026017">
    <property type="entry name" value="Lumazine-bd_dom"/>
</dbReference>
<dbReference type="Proteomes" id="UP000011747">
    <property type="component" value="Unassembled WGS sequence"/>
</dbReference>
<comment type="pathway">
    <text evidence="3">Cofactor biosynthesis; riboflavin biosynthesis; riboflavin from 2-hydroxy-3-oxobutyl phosphate and 5-amino-6-(D-ribitylamino)uracil: step 2/2.</text>
</comment>
<comment type="function">
    <text evidence="2">Catalyzes the dismutation of two molecules of 6,7-dimethyl-8-ribityllumazine, resulting in the formation of riboflavin and 5-amino-6-(D-ribitylamino)uracil.</text>
</comment>
<protein>
    <recommendedName>
        <fullName evidence="6 10">Riboflavin synthase</fullName>
        <ecNumber evidence="5 10">2.5.1.9</ecNumber>
    </recommendedName>
</protein>
<dbReference type="PANTHER" id="PTHR21098">
    <property type="entry name" value="RIBOFLAVIN SYNTHASE ALPHA CHAIN"/>
    <property type="match status" value="1"/>
</dbReference>
<evidence type="ECO:0000256" key="10">
    <source>
        <dbReference type="NCBIfam" id="TIGR00187"/>
    </source>
</evidence>
<dbReference type="Gene3D" id="2.40.30.20">
    <property type="match status" value="2"/>
</dbReference>
<reference evidence="13 14" key="1">
    <citation type="submission" date="2011-09" db="EMBL/GenBank/DDBJ databases">
        <title>The Genome Sequence of Bacillus smithii 7_3_47FAA.</title>
        <authorList>
            <consortium name="The Broad Institute Genome Sequencing Platform"/>
            <person name="Earl A."/>
            <person name="Ward D."/>
            <person name="Feldgarden M."/>
            <person name="Gevers D."/>
            <person name="Daigneault M."/>
            <person name="Strauss J."/>
            <person name="Allen-Vercoe E."/>
            <person name="Young S.K."/>
            <person name="Zeng Q."/>
            <person name="Gargeya S."/>
            <person name="Fitzgerald M."/>
            <person name="Haas B."/>
            <person name="Abouelleil A."/>
            <person name="Alvarado L."/>
            <person name="Arachchi H.M."/>
            <person name="Berlin A."/>
            <person name="Brown A."/>
            <person name="Chapman S.B."/>
            <person name="Chen Z."/>
            <person name="Dunbar C."/>
            <person name="Freedman E."/>
            <person name="Gearin G."/>
            <person name="Goldberg J."/>
            <person name="Griggs A."/>
            <person name="Gujja S."/>
            <person name="Heiman D."/>
            <person name="Howarth C."/>
            <person name="Larson L."/>
            <person name="Lui A."/>
            <person name="MacDonald P.J.P."/>
            <person name="Montmayeur A."/>
            <person name="Murphy C."/>
            <person name="Neiman D."/>
            <person name="Pearson M."/>
            <person name="Priest M."/>
            <person name="Roberts A."/>
            <person name="Saif S."/>
            <person name="Shea T."/>
            <person name="Shenoy N."/>
            <person name="Sisk P."/>
            <person name="Stolte C."/>
            <person name="Sykes S."/>
            <person name="Wortman J."/>
            <person name="Nusbaum C."/>
            <person name="Birren B."/>
        </authorList>
    </citation>
    <scope>NUCLEOTIDE SEQUENCE [LARGE SCALE GENOMIC DNA]</scope>
    <source>
        <strain evidence="13 14">7_3_47FAA</strain>
    </source>
</reference>
<dbReference type="NCBIfam" id="NF009566">
    <property type="entry name" value="PRK13020.1"/>
    <property type="match status" value="1"/>
</dbReference>
<gene>
    <name evidence="13" type="ORF">HMPREF1015_03059</name>
</gene>
<dbReference type="PATRIC" id="fig|665952.3.peg.2780"/>
<dbReference type="SUPFAM" id="SSF63380">
    <property type="entry name" value="Riboflavin synthase domain-like"/>
    <property type="match status" value="2"/>
</dbReference>
<keyword evidence="14" id="KW-1185">Reference proteome</keyword>
<evidence type="ECO:0000256" key="2">
    <source>
        <dbReference type="ARBA" id="ARBA00002803"/>
    </source>
</evidence>
<dbReference type="PROSITE" id="PS51177">
    <property type="entry name" value="LUMAZINE_BIND"/>
    <property type="match status" value="2"/>
</dbReference>
<evidence type="ECO:0000313" key="14">
    <source>
        <dbReference type="Proteomes" id="UP000011747"/>
    </source>
</evidence>
<dbReference type="EC" id="2.5.1.9" evidence="5 10"/>
<dbReference type="InterPro" id="IPR017938">
    <property type="entry name" value="Riboflavin_synthase-like_b-brl"/>
</dbReference>
<evidence type="ECO:0000256" key="3">
    <source>
        <dbReference type="ARBA" id="ARBA00004887"/>
    </source>
</evidence>
<comment type="caution">
    <text evidence="13">The sequence shown here is derived from an EMBL/GenBank/DDBJ whole genome shotgun (WGS) entry which is preliminary data.</text>
</comment>
<sequence>MFTGIVEEIGVVEQVLKGSQSLELLIRAEKIVEDVHLGDSISVNGVCLTVTSFSDTTFSADVMPETFRDTSLRQLVPGSKVNLERAMPANGRFGGHFVSGHVDGVGTIVSKQSVDNALYMTISAQPELSRYFMKKGSVAIDGTSLTIFRTGNGLLTISLIPHTQEETILASKKVGDLVNIECDMLAKYVDHLMSMGSRSSESRISLDFLKENGFAD</sequence>
<dbReference type="InterPro" id="IPR023366">
    <property type="entry name" value="ATP_synth_asu-like_sf"/>
</dbReference>
<dbReference type="GO" id="GO:0004746">
    <property type="term" value="F:riboflavin synthase activity"/>
    <property type="evidence" value="ECO:0007669"/>
    <property type="project" value="UniProtKB-UniRule"/>
</dbReference>
<keyword evidence="7" id="KW-0686">Riboflavin biosynthesis</keyword>
<accession>G9QNR3</accession>
<keyword evidence="9" id="KW-0677">Repeat</keyword>
<evidence type="ECO:0000259" key="12">
    <source>
        <dbReference type="PROSITE" id="PS51177"/>
    </source>
</evidence>
<dbReference type="FunFam" id="2.40.30.20:FF:000003">
    <property type="entry name" value="Riboflavin synthase, alpha subunit"/>
    <property type="match status" value="1"/>
</dbReference>
<feature type="domain" description="Lumazine-binding" evidence="12">
    <location>
        <begin position="97"/>
        <end position="193"/>
    </location>
</feature>
<evidence type="ECO:0000256" key="6">
    <source>
        <dbReference type="ARBA" id="ARBA00013950"/>
    </source>
</evidence>
<proteinExistence type="predicted"/>
<feature type="repeat" description="Lumazine-binding" evidence="11">
    <location>
        <begin position="97"/>
        <end position="193"/>
    </location>
</feature>
<evidence type="ECO:0000256" key="8">
    <source>
        <dbReference type="ARBA" id="ARBA00022679"/>
    </source>
</evidence>
<comment type="catalytic activity">
    <reaction evidence="1">
        <text>2 6,7-dimethyl-8-(1-D-ribityl)lumazine + H(+) = 5-amino-6-(D-ribitylamino)uracil + riboflavin</text>
        <dbReference type="Rhea" id="RHEA:20772"/>
        <dbReference type="ChEBI" id="CHEBI:15378"/>
        <dbReference type="ChEBI" id="CHEBI:15934"/>
        <dbReference type="ChEBI" id="CHEBI:57986"/>
        <dbReference type="ChEBI" id="CHEBI:58201"/>
        <dbReference type="EC" id="2.5.1.9"/>
    </reaction>
</comment>
<dbReference type="CDD" id="cd00402">
    <property type="entry name" value="Riboflavin_synthase_like"/>
    <property type="match status" value="1"/>
</dbReference>
<dbReference type="AlphaFoldDB" id="G9QNR3"/>
<evidence type="ECO:0000256" key="9">
    <source>
        <dbReference type="ARBA" id="ARBA00022737"/>
    </source>
</evidence>
<dbReference type="InterPro" id="IPR001783">
    <property type="entry name" value="Lumazine-bd"/>
</dbReference>
<dbReference type="FunFam" id="2.40.30.20:FF:000004">
    <property type="entry name" value="Riboflavin synthase, alpha subunit"/>
    <property type="match status" value="1"/>
</dbReference>
<evidence type="ECO:0000256" key="4">
    <source>
        <dbReference type="ARBA" id="ARBA00011233"/>
    </source>
</evidence>
<dbReference type="RefSeq" id="WP_003354972.1">
    <property type="nucleotide sequence ID" value="NZ_JH414761.1"/>
</dbReference>
<organism evidence="13 14">
    <name type="scientific">Bacillus smithii 7_3_47FAA</name>
    <dbReference type="NCBI Taxonomy" id="665952"/>
    <lineage>
        <taxon>Bacteria</taxon>
        <taxon>Bacillati</taxon>
        <taxon>Bacillota</taxon>
        <taxon>Bacilli</taxon>
        <taxon>Bacillales</taxon>
        <taxon>Bacillaceae</taxon>
        <taxon>Bacillus</taxon>
    </lineage>
</organism>